<comment type="function">
    <text evidence="4">The branched-chain alpha-keto dehydrogenase complex catalyzes the overall conversion of alpha-keto acids to acyl-CoA and CO(2). It contains multiple copies of three enzymatic components: branched-chain alpha-keto acid decarboxylase (E1), lipoamide acyltransferase (E2) and lipoamide dehydrogenase (E3).</text>
</comment>
<keyword evidence="2 4" id="KW-0560">Oxidoreductase</keyword>
<feature type="region of interest" description="Disordered" evidence="5">
    <location>
        <begin position="1"/>
        <end position="23"/>
    </location>
</feature>
<dbReference type="EMBL" id="BAABKQ010000001">
    <property type="protein sequence ID" value="GAA4812806.1"/>
    <property type="molecule type" value="Genomic_DNA"/>
</dbReference>
<evidence type="ECO:0000256" key="4">
    <source>
        <dbReference type="RuleBase" id="RU365014"/>
    </source>
</evidence>
<keyword evidence="7" id="KW-0670">Pyruvate</keyword>
<comment type="cofactor">
    <cofactor evidence="1 4">
        <name>thiamine diphosphate</name>
        <dbReference type="ChEBI" id="CHEBI:58937"/>
    </cofactor>
</comment>
<dbReference type="CDD" id="cd02000">
    <property type="entry name" value="TPP_E1_PDC_ADC_BCADC"/>
    <property type="match status" value="1"/>
</dbReference>
<dbReference type="EC" id="1.2.4.4" evidence="4"/>
<keyword evidence="8" id="KW-1185">Reference proteome</keyword>
<evidence type="ECO:0000313" key="8">
    <source>
        <dbReference type="Proteomes" id="UP001500839"/>
    </source>
</evidence>
<dbReference type="Gene3D" id="3.40.50.970">
    <property type="match status" value="1"/>
</dbReference>
<accession>A0ABP9CJX7</accession>
<feature type="domain" description="Dehydrogenase E1 component" evidence="6">
    <location>
        <begin position="51"/>
        <end position="317"/>
    </location>
</feature>
<evidence type="ECO:0000256" key="5">
    <source>
        <dbReference type="SAM" id="MobiDB-lite"/>
    </source>
</evidence>
<dbReference type="SUPFAM" id="SSF52518">
    <property type="entry name" value="Thiamin diphosphate-binding fold (THDP-binding)"/>
    <property type="match status" value="1"/>
</dbReference>
<evidence type="ECO:0000256" key="1">
    <source>
        <dbReference type="ARBA" id="ARBA00001964"/>
    </source>
</evidence>
<comment type="caution">
    <text evidence="7">The sequence shown here is derived from an EMBL/GenBank/DDBJ whole genome shotgun (WGS) entry which is preliminary data.</text>
</comment>
<reference evidence="8" key="1">
    <citation type="journal article" date="2019" name="Int. J. Syst. Evol. Microbiol.">
        <title>The Global Catalogue of Microorganisms (GCM) 10K type strain sequencing project: providing services to taxonomists for standard genome sequencing and annotation.</title>
        <authorList>
            <consortium name="The Broad Institute Genomics Platform"/>
            <consortium name="The Broad Institute Genome Sequencing Center for Infectious Disease"/>
            <person name="Wu L."/>
            <person name="Ma J."/>
        </authorList>
    </citation>
    <scope>NUCLEOTIDE SEQUENCE [LARGE SCALE GENOMIC DNA]</scope>
    <source>
        <strain evidence="8">JCM 18542</strain>
    </source>
</reference>
<comment type="similarity">
    <text evidence="4">Belongs to the BCKDHA family.</text>
</comment>
<gene>
    <name evidence="7" type="primary">pdhA</name>
    <name evidence="7" type="ORF">GCM10023353_17090</name>
</gene>
<evidence type="ECO:0000256" key="3">
    <source>
        <dbReference type="ARBA" id="ARBA00023052"/>
    </source>
</evidence>
<keyword evidence="3 4" id="KW-0786">Thiamine pyrophosphate</keyword>
<dbReference type="Pfam" id="PF00676">
    <property type="entry name" value="E1_dh"/>
    <property type="match status" value="1"/>
</dbReference>
<protein>
    <recommendedName>
        <fullName evidence="4">2-oxoisovalerate dehydrogenase subunit alpha</fullName>
        <ecNumber evidence="4">1.2.4.4</ecNumber>
    </recommendedName>
    <alternativeName>
        <fullName evidence="4">Branched-chain alpha-keto acid dehydrogenase E1 component alpha chain</fullName>
    </alternativeName>
</protein>
<dbReference type="Proteomes" id="UP001500839">
    <property type="component" value="Unassembled WGS sequence"/>
</dbReference>
<dbReference type="InterPro" id="IPR050771">
    <property type="entry name" value="Alpha-ketoacid_DH_E1_comp"/>
</dbReference>
<feature type="compositionally biased region" description="Polar residues" evidence="5">
    <location>
        <begin position="1"/>
        <end position="17"/>
    </location>
</feature>
<sequence>MTTECTDLSGPLPTSSVMAPEAGSTAAPALKDRLRDILDDHEALLGLYRDLAVLRRIDEQCLALARQGALALWAPIVGQEAVLVGAARAADRHDHLFISYRESLMAHLRGVPPEQVLPMWRGSALGGWDPAEYGITNPAIIVGAHGLHATGYAMAAALDGSQDRAIAFFGDGATSQGDLNEALNFAATTTAPVVFFCTNNQFAISVPIAQQTAVQPAQRAHGFGIPSLRVDGNDVLAVLAATRTATAHVQAGGGPYFVEAVTYRLGPHTTNDDPTRYRSAAELEAWRARDPVERMRGFLADSGLITESDADVVRSAADDAAQRYRTACAELPEPDAAGIFEHVYAAPHPLIVEERHAYADYLASLGGAAATAVPAGPSTGKEVPR</sequence>
<dbReference type="InterPro" id="IPR029061">
    <property type="entry name" value="THDP-binding"/>
</dbReference>
<name>A0ABP9CJX7_9ACTN</name>
<dbReference type="PANTHER" id="PTHR43380">
    <property type="entry name" value="2-OXOISOVALERATE DEHYDROGENASE SUBUNIT ALPHA, MITOCHONDRIAL"/>
    <property type="match status" value="1"/>
</dbReference>
<proteinExistence type="inferred from homology"/>
<dbReference type="PANTHER" id="PTHR43380:SF1">
    <property type="entry name" value="2-OXOISOVALERATE DEHYDROGENASE SUBUNIT ALPHA, MITOCHONDRIAL"/>
    <property type="match status" value="1"/>
</dbReference>
<comment type="catalytic activity">
    <reaction evidence="4">
        <text>N(6)-[(R)-lipoyl]-L-lysyl-[protein] + 3-methyl-2-oxobutanoate + H(+) = N(6)-[(R)-S(8)-2-methylpropanoyldihydrolipoyl]-L-lysyl-[protein] + CO2</text>
        <dbReference type="Rhea" id="RHEA:13457"/>
        <dbReference type="Rhea" id="RHEA-COMP:10474"/>
        <dbReference type="Rhea" id="RHEA-COMP:10497"/>
        <dbReference type="ChEBI" id="CHEBI:11851"/>
        <dbReference type="ChEBI" id="CHEBI:15378"/>
        <dbReference type="ChEBI" id="CHEBI:16526"/>
        <dbReference type="ChEBI" id="CHEBI:83099"/>
        <dbReference type="ChEBI" id="CHEBI:83142"/>
        <dbReference type="EC" id="1.2.4.4"/>
    </reaction>
</comment>
<evidence type="ECO:0000259" key="6">
    <source>
        <dbReference type="Pfam" id="PF00676"/>
    </source>
</evidence>
<evidence type="ECO:0000256" key="2">
    <source>
        <dbReference type="ARBA" id="ARBA00023002"/>
    </source>
</evidence>
<organism evidence="7 8">
    <name type="scientific">Tomitella cavernea</name>
    <dbReference type="NCBI Taxonomy" id="1387982"/>
    <lineage>
        <taxon>Bacteria</taxon>
        <taxon>Bacillati</taxon>
        <taxon>Actinomycetota</taxon>
        <taxon>Actinomycetes</taxon>
        <taxon>Mycobacteriales</taxon>
        <taxon>Tomitella</taxon>
    </lineage>
</organism>
<dbReference type="InterPro" id="IPR001017">
    <property type="entry name" value="DH_E1"/>
</dbReference>
<evidence type="ECO:0000313" key="7">
    <source>
        <dbReference type="EMBL" id="GAA4812806.1"/>
    </source>
</evidence>